<dbReference type="SMART" id="SM00755">
    <property type="entry name" value="Grip"/>
    <property type="match status" value="1"/>
</dbReference>
<protein>
    <recommendedName>
        <fullName evidence="7">GRIP domain-containing protein</fullName>
    </recommendedName>
</protein>
<dbReference type="PANTHER" id="PTHR18902">
    <property type="entry name" value="NUCLEAR MITOTIC APPARATUS PROTEIN 1-RELATED"/>
    <property type="match status" value="1"/>
</dbReference>
<evidence type="ECO:0000313" key="9">
    <source>
        <dbReference type="Proteomes" id="UP001501920"/>
    </source>
</evidence>
<reference evidence="8" key="3">
    <citation type="submission" date="2025-09" db="UniProtKB">
        <authorList>
            <consortium name="Ensembl"/>
        </authorList>
    </citation>
    <scope>IDENTIFICATION</scope>
</reference>
<feature type="region of interest" description="Disordered" evidence="6">
    <location>
        <begin position="1089"/>
        <end position="1110"/>
    </location>
</feature>
<feature type="coiled-coil region" evidence="5">
    <location>
        <begin position="722"/>
        <end position="1076"/>
    </location>
</feature>
<feature type="compositionally biased region" description="Polar residues" evidence="6">
    <location>
        <begin position="208"/>
        <end position="222"/>
    </location>
</feature>
<dbReference type="PANTHER" id="PTHR18902:SF25">
    <property type="entry name" value="GRIP AND COILED-COIL DOMAIN-CONTAINING PROTEIN 2"/>
    <property type="match status" value="1"/>
</dbReference>
<dbReference type="Pfam" id="PF01465">
    <property type="entry name" value="GRIP"/>
    <property type="match status" value="1"/>
</dbReference>
<keyword evidence="9" id="KW-1185">Reference proteome</keyword>
<keyword evidence="4 5" id="KW-0175">Coiled coil</keyword>
<dbReference type="Proteomes" id="UP001501920">
    <property type="component" value="Chromosome 6"/>
</dbReference>
<feature type="domain" description="GRIP" evidence="7">
    <location>
        <begin position="1366"/>
        <end position="1416"/>
    </location>
</feature>
<organism evidence="8 9">
    <name type="scientific">Pygocentrus nattereri</name>
    <name type="common">Red-bellied piranha</name>
    <dbReference type="NCBI Taxonomy" id="42514"/>
    <lineage>
        <taxon>Eukaryota</taxon>
        <taxon>Metazoa</taxon>
        <taxon>Chordata</taxon>
        <taxon>Craniata</taxon>
        <taxon>Vertebrata</taxon>
        <taxon>Euteleostomi</taxon>
        <taxon>Actinopterygii</taxon>
        <taxon>Neopterygii</taxon>
        <taxon>Teleostei</taxon>
        <taxon>Ostariophysi</taxon>
        <taxon>Characiformes</taxon>
        <taxon>Characoidei</taxon>
        <taxon>Pygocentrus</taxon>
    </lineage>
</organism>
<reference evidence="8" key="2">
    <citation type="submission" date="2025-08" db="UniProtKB">
        <authorList>
            <consortium name="Ensembl"/>
        </authorList>
    </citation>
    <scope>IDENTIFICATION</scope>
</reference>
<evidence type="ECO:0000256" key="3">
    <source>
        <dbReference type="ARBA" id="ARBA00022553"/>
    </source>
</evidence>
<sequence length="1442" mass="165107">KFAKKQMAVMQKLKSKCSGGRIKGLTERMDAVLLEKAETQQTLVLLRKENEKVKKQAEVKELERSKNRESEQKESEEARRQRLTDEFNSSVEAIRREYEKTISGLQLDLETAKKEWAAETEALTESHKTALRKSQEDLESLHEEITRLSKEHEAELRDLEEQLQENAAHFEMERERLLLIQEELSEQLAVKESFLQDVQEEEEDLNKNGAQKASGTMETVDSSALEEPENETDRLRLTLQDLQSQNTMLQEELTFLSNVKTELESELQHLKEEFTVEKEELEFKINELQMTKEDTCPEKDAPADNEQGAVSVAQHEQQLQALKELHQTEMKDLESRLNCSTEREKEVVMELKEWHFKCEVLSEEKNAVMGEYEHTKEILRNIEVELGEKTSDFVKQYNVMKEQAASSIQELQEQLTEKDRLLEELRSSLTGSQTVLSANEDLPQPQLQQEEGLAPEVSENLLAVTSYEEKQVPPEEITSDKGNKGEFGQTDTAQLSLQKLEDLSAALEGSLVEKNRLTSCVADLEAQLSTTIAEKDQLAKHCSALEEDCAALQATEEQTKAALGQLQTITEEKAELQKDLQSVLEDRDALRKELEMSNRRLLNAQAHVSEILLQSYSVTSGGDDEISVLLDQLLSRVQEEKTILMQQLDEQAAQLTEMRSQERDGRLNEDTGSLREDHAETETQCEKPSQVRMDCVPLKVGLKSLTSLHKHYDSFLSKSFFIEILEKESKEKDERMNKIKAVAVKARKELEISKKEASELKEQLEALKAEREKLSDSMKGIIHGAEDYKNLMIDYDKQTELLDREKEKVDAAEKLSADLTRRLQNKQLLSEREDLMARVETLQSNVRQLEAQTLELHKLKSGLERDLETERLLKEQKTKDHQAAVKESEELNALLQKQKQQLQQTEQQLEQLRKDVQQSALLDMEMADYERLVKELNHQLSETNRQIEEQESRAEAQRDREEKLLQEIASLKSLADNAEEKASKIKQLLVKTKKDLADAKKEVSRVILLCHSRVCACGLSQIQCSDLTADRHRLQEQLKSANDHHQKVFSSYQHQLSALQDELSSKKAELESTLLEFEGYKVRVHNVLKQQRSRSSTQSDAEFSKQEREHMETMLEQLRSKLQESQLNLQSGTAELQQLHAEHDTLLERHNKMLQQTVTKEAELRERVLSLRSENVALRSEHSQSVSQLTAQADSLRSSFREQVHHLQEEHRSTVETLQRQINSLEAQLFQLQKEPASTGSAPVQQSRKPQADRKLTELPLFDLQGMAREEGEGMEMTETESVSTAGTPPPTLEQLLTSPDPKQEPFVWQVEPSKEELSQKLSTASRSVEHLNSLLHESEATNAVLMEQNSLLKSELRRLERNQEREKSVANLEYLKNVLLQFIFLRSGSEKQALLPVIHTMLQLSPEEKSKLAAIAQGEEEAAASRGSGWTSYLHSWSGIR</sequence>
<feature type="coiled-coil region" evidence="5">
    <location>
        <begin position="1315"/>
        <end position="1370"/>
    </location>
</feature>
<dbReference type="Gene3D" id="1.10.220.60">
    <property type="entry name" value="GRIP domain"/>
    <property type="match status" value="1"/>
</dbReference>
<feature type="compositionally biased region" description="Polar residues" evidence="6">
    <location>
        <begin position="1089"/>
        <end position="1101"/>
    </location>
</feature>
<comment type="subcellular location">
    <subcellularLocation>
        <location evidence="1">Cytoplasm</location>
    </subcellularLocation>
</comment>
<feature type="compositionally biased region" description="Polar residues" evidence="6">
    <location>
        <begin position="1236"/>
        <end position="1249"/>
    </location>
</feature>
<evidence type="ECO:0000256" key="5">
    <source>
        <dbReference type="SAM" id="Coils"/>
    </source>
</evidence>
<feature type="compositionally biased region" description="Basic and acidic residues" evidence="6">
    <location>
        <begin position="467"/>
        <end position="484"/>
    </location>
</feature>
<feature type="compositionally biased region" description="Basic and acidic residues" evidence="6">
    <location>
        <begin position="659"/>
        <end position="685"/>
    </location>
</feature>
<dbReference type="InterPro" id="IPR051841">
    <property type="entry name" value="MT-Golgi_org_protein"/>
</dbReference>
<feature type="region of interest" description="Disordered" evidence="6">
    <location>
        <begin position="53"/>
        <end position="84"/>
    </location>
</feature>
<keyword evidence="3" id="KW-0597">Phosphoprotein</keyword>
<evidence type="ECO:0000259" key="7">
    <source>
        <dbReference type="PROSITE" id="PS50913"/>
    </source>
</evidence>
<keyword evidence="2" id="KW-0963">Cytoplasm</keyword>
<evidence type="ECO:0000256" key="1">
    <source>
        <dbReference type="ARBA" id="ARBA00004496"/>
    </source>
</evidence>
<gene>
    <name evidence="8" type="primary">GOLGB1</name>
</gene>
<feature type="coiled-coil region" evidence="5">
    <location>
        <begin position="521"/>
        <end position="607"/>
    </location>
</feature>
<dbReference type="InterPro" id="IPR032023">
    <property type="entry name" value="GCC2_Rab_bind"/>
</dbReference>
<proteinExistence type="predicted"/>
<name>A0AAR2K3R6_PYGNA</name>
<feature type="region of interest" description="Disordered" evidence="6">
    <location>
        <begin position="1234"/>
        <end position="1255"/>
    </location>
</feature>
<dbReference type="Pfam" id="PF16704">
    <property type="entry name" value="Rab_bind"/>
    <property type="match status" value="1"/>
</dbReference>
<feature type="region of interest" description="Disordered" evidence="6">
    <location>
        <begin position="467"/>
        <end position="488"/>
    </location>
</feature>
<reference evidence="8 9" key="1">
    <citation type="submission" date="2020-10" db="EMBL/GenBank/DDBJ databases">
        <title>Pygocentrus nattereri (red-bellied piranha) genome, fPygNat1, primary haplotype.</title>
        <authorList>
            <person name="Myers G."/>
            <person name="Meyer A."/>
            <person name="Karagic N."/>
            <person name="Pippel M."/>
            <person name="Winkler S."/>
            <person name="Tracey A."/>
            <person name="Wood J."/>
            <person name="Formenti G."/>
            <person name="Howe K."/>
            <person name="Fedrigo O."/>
            <person name="Jarvis E.D."/>
        </authorList>
    </citation>
    <scope>NUCLEOTIDE SEQUENCE [LARGE SCALE GENOMIC DNA]</scope>
</reference>
<dbReference type="PROSITE" id="PS50913">
    <property type="entry name" value="GRIP"/>
    <property type="match status" value="1"/>
</dbReference>
<feature type="region of interest" description="Disordered" evidence="6">
    <location>
        <begin position="656"/>
        <end position="686"/>
    </location>
</feature>
<feature type="coiled-coil region" evidence="5">
    <location>
        <begin position="394"/>
        <end position="428"/>
    </location>
</feature>
<evidence type="ECO:0000313" key="8">
    <source>
        <dbReference type="Ensembl" id="ENSPNAP00000057117.1"/>
    </source>
</evidence>
<feature type="region of interest" description="Disordered" evidence="6">
    <location>
        <begin position="199"/>
        <end position="232"/>
    </location>
</feature>
<evidence type="ECO:0000256" key="2">
    <source>
        <dbReference type="ARBA" id="ARBA00022490"/>
    </source>
</evidence>
<dbReference type="Ensembl" id="ENSPNAT00000078937.1">
    <property type="protein sequence ID" value="ENSPNAP00000057117.1"/>
    <property type="gene ID" value="ENSPNAG00000004725.2"/>
</dbReference>
<dbReference type="GO" id="GO:0034499">
    <property type="term" value="P:late endosome to Golgi transport"/>
    <property type="evidence" value="ECO:0007669"/>
    <property type="project" value="TreeGrafter"/>
</dbReference>
<dbReference type="GO" id="GO:0005794">
    <property type="term" value="C:Golgi apparatus"/>
    <property type="evidence" value="ECO:0007669"/>
    <property type="project" value="TreeGrafter"/>
</dbReference>
<dbReference type="GeneTree" id="ENSGT00950000183078"/>
<evidence type="ECO:0000256" key="6">
    <source>
        <dbReference type="SAM" id="MobiDB-lite"/>
    </source>
</evidence>
<dbReference type="FunFam" id="1.10.220.60:FF:000003">
    <property type="entry name" value="GRIP and coiled-coil domain-containing protein 2"/>
    <property type="match status" value="1"/>
</dbReference>
<dbReference type="InterPro" id="IPR000237">
    <property type="entry name" value="GRIP_dom"/>
</dbReference>
<accession>A0AAR2K3R6</accession>
<evidence type="ECO:0000256" key="4">
    <source>
        <dbReference type="ARBA" id="ARBA00023054"/>
    </source>
</evidence>